<dbReference type="SUPFAM" id="SSF47240">
    <property type="entry name" value="Ferritin-like"/>
    <property type="match status" value="1"/>
</dbReference>
<dbReference type="EMBL" id="JBEHZE010000001">
    <property type="protein sequence ID" value="MEX6633613.1"/>
    <property type="molecule type" value="Genomic_DNA"/>
</dbReference>
<dbReference type="InterPro" id="IPR011197">
    <property type="entry name" value="UCP012318"/>
</dbReference>
<dbReference type="PANTHER" id="PTHR42782">
    <property type="entry name" value="SI:CH73-314G15.3"/>
    <property type="match status" value="1"/>
</dbReference>
<accession>A0ABV3Z587</accession>
<proteinExistence type="predicted"/>
<dbReference type="Pfam" id="PF04305">
    <property type="entry name" value="DUF455"/>
    <property type="match status" value="1"/>
</dbReference>
<evidence type="ECO:0000256" key="1">
    <source>
        <dbReference type="SAM" id="MobiDB-lite"/>
    </source>
</evidence>
<reference evidence="2 3" key="1">
    <citation type="submission" date="2024-05" db="EMBL/GenBank/DDBJ databases">
        <title>Three bacterial strains, DH-69, EH-24, and ECK-19 isolated from coastal sediments.</title>
        <authorList>
            <person name="Ye Y.-Q."/>
            <person name="Du Z.-J."/>
        </authorList>
    </citation>
    <scope>NUCLEOTIDE SEQUENCE [LARGE SCALE GENOMIC DNA]</scope>
    <source>
        <strain evidence="2 3">ECK-19</strain>
    </source>
</reference>
<comment type="caution">
    <text evidence="2">The sequence shown here is derived from an EMBL/GenBank/DDBJ whole genome shotgun (WGS) entry which is preliminary data.</text>
</comment>
<protein>
    <submittedName>
        <fullName evidence="2">Ferritin-like domain-containing protein</fullName>
    </submittedName>
</protein>
<gene>
    <name evidence="2" type="ORF">ABFZ84_08620</name>
</gene>
<evidence type="ECO:0000313" key="2">
    <source>
        <dbReference type="EMBL" id="MEX6633613.1"/>
    </source>
</evidence>
<sequence>MILNAAIDVLSSAAPFEKVSAAAKADALRHVTLQSGFENTAEPPPNQPARPKLPALANPGDMPKRRFGSVEGRVSLLHAVAHIEFNAIDLAFDMAARFTGEIAKMGLDAKAFARDWVRIGGEEARHFQMIEARLNALGAKYGDHLAHNGLWESAEKTKHDVLARLAIAPLILEARGLDVTPEMMKRLRSAGDNESADVLAVIYAEEVGHVACGKLWFDTICAEQNLDVTETFHKLRKTYFAGELKPPFNHDAREKAGLDKYFYEPI</sequence>
<name>A0ABV3Z587_9PROT</name>
<dbReference type="InterPro" id="IPR012347">
    <property type="entry name" value="Ferritin-like"/>
</dbReference>
<keyword evidence="3" id="KW-1185">Reference proteome</keyword>
<evidence type="ECO:0000313" key="3">
    <source>
        <dbReference type="Proteomes" id="UP001560685"/>
    </source>
</evidence>
<dbReference type="InterPro" id="IPR009078">
    <property type="entry name" value="Ferritin-like_SF"/>
</dbReference>
<organism evidence="2 3">
    <name type="scientific">Hyphococcus lacteus</name>
    <dbReference type="NCBI Taxonomy" id="3143536"/>
    <lineage>
        <taxon>Bacteria</taxon>
        <taxon>Pseudomonadati</taxon>
        <taxon>Pseudomonadota</taxon>
        <taxon>Alphaproteobacteria</taxon>
        <taxon>Parvularculales</taxon>
        <taxon>Parvularculaceae</taxon>
        <taxon>Hyphococcus</taxon>
    </lineage>
</organism>
<dbReference type="InterPro" id="IPR007402">
    <property type="entry name" value="DUF455"/>
</dbReference>
<dbReference type="CDD" id="cd00657">
    <property type="entry name" value="Ferritin_like"/>
    <property type="match status" value="1"/>
</dbReference>
<dbReference type="RefSeq" id="WP_369313591.1">
    <property type="nucleotide sequence ID" value="NZ_JBEHZE010000001.1"/>
</dbReference>
<dbReference type="Proteomes" id="UP001560685">
    <property type="component" value="Unassembled WGS sequence"/>
</dbReference>
<feature type="region of interest" description="Disordered" evidence="1">
    <location>
        <begin position="37"/>
        <end position="61"/>
    </location>
</feature>
<dbReference type="Gene3D" id="1.20.1260.10">
    <property type="match status" value="1"/>
</dbReference>
<dbReference type="PIRSF" id="PIRSF012318">
    <property type="entry name" value="UCP012318"/>
    <property type="match status" value="1"/>
</dbReference>
<dbReference type="PANTHER" id="PTHR42782:SF4">
    <property type="entry name" value="DUF455 DOMAIN-CONTAINING PROTEIN"/>
    <property type="match status" value="1"/>
</dbReference>